<dbReference type="AlphaFoldDB" id="A0A4D7CTD4"/>
<feature type="transmembrane region" description="Helical" evidence="1">
    <location>
        <begin position="65"/>
        <end position="84"/>
    </location>
</feature>
<evidence type="ECO:0000313" key="3">
    <source>
        <dbReference type="EMBL" id="QCI86324.1"/>
    </source>
</evidence>
<evidence type="ECO:0000313" key="4">
    <source>
        <dbReference type="Proteomes" id="UP000298615"/>
    </source>
</evidence>
<accession>A0A4D7CTD4</accession>
<keyword evidence="1" id="KW-1133">Transmembrane helix</keyword>
<keyword evidence="1" id="KW-0812">Transmembrane</keyword>
<proteinExistence type="predicted"/>
<protein>
    <submittedName>
        <fullName evidence="3">LPXTG cell wall anchor domain-containing protein</fullName>
    </submittedName>
</protein>
<feature type="chain" id="PRO_5038536743" evidence="2">
    <location>
        <begin position="19"/>
        <end position="94"/>
    </location>
</feature>
<dbReference type="NCBIfam" id="TIGR01167">
    <property type="entry name" value="LPXTG_anchor"/>
    <property type="match status" value="1"/>
</dbReference>
<reference evidence="3 4" key="1">
    <citation type="submission" date="2019-04" db="EMBL/GenBank/DDBJ databases">
        <title>Vagococcus sp. nov., isolated from faeces of yaks (Bos grunniens).</title>
        <authorList>
            <person name="Ge Y."/>
        </authorList>
    </citation>
    <scope>NUCLEOTIDE SEQUENCE [LARGE SCALE GENOMIC DNA]</scope>
    <source>
        <strain evidence="3 4">MN-17</strain>
    </source>
</reference>
<keyword evidence="2" id="KW-0732">Signal</keyword>
<dbReference type="KEGG" id="vao:FA707_04805"/>
<gene>
    <name evidence="3" type="ORF">FA707_04805</name>
</gene>
<evidence type="ECO:0000256" key="1">
    <source>
        <dbReference type="SAM" id="Phobius"/>
    </source>
</evidence>
<organism evidence="3 4">
    <name type="scientific">Vagococcus zengguangii</name>
    <dbReference type="NCBI Taxonomy" id="2571750"/>
    <lineage>
        <taxon>Bacteria</taxon>
        <taxon>Bacillati</taxon>
        <taxon>Bacillota</taxon>
        <taxon>Bacilli</taxon>
        <taxon>Lactobacillales</taxon>
        <taxon>Enterococcaceae</taxon>
        <taxon>Vagococcus</taxon>
    </lineage>
</organism>
<sequence length="94" mass="10346">MKKVITMIMVVCSSLCFAIPRVNASSTNGATDVTIEIVKRGSMSGQTPIDKLNDKILQTGESTDIHLILLGLICVVSYFIIINWKKKGLSLYEK</sequence>
<feature type="signal peptide" evidence="2">
    <location>
        <begin position="1"/>
        <end position="18"/>
    </location>
</feature>
<keyword evidence="1" id="KW-0472">Membrane</keyword>
<evidence type="ECO:0000256" key="2">
    <source>
        <dbReference type="SAM" id="SignalP"/>
    </source>
</evidence>
<name>A0A4D7CTD4_9ENTE</name>
<dbReference type="Proteomes" id="UP000298615">
    <property type="component" value="Chromosome"/>
</dbReference>
<dbReference type="EMBL" id="CP039712">
    <property type="protein sequence ID" value="QCI86324.1"/>
    <property type="molecule type" value="Genomic_DNA"/>
</dbReference>
<keyword evidence="4" id="KW-1185">Reference proteome</keyword>
<dbReference type="RefSeq" id="WP_136953158.1">
    <property type="nucleotide sequence ID" value="NZ_CP039712.1"/>
</dbReference>